<proteinExistence type="predicted"/>
<reference evidence="2 3" key="1">
    <citation type="journal article" date="2024" name="Science">
        <title>Giant polyketide synthase enzymes in the biosynthesis of giant marine polyether toxins.</title>
        <authorList>
            <person name="Fallon T.R."/>
            <person name="Shende V.V."/>
            <person name="Wierzbicki I.H."/>
            <person name="Pendleton A.L."/>
            <person name="Watervoot N.F."/>
            <person name="Auber R.P."/>
            <person name="Gonzalez D.J."/>
            <person name="Wisecaver J.H."/>
            <person name="Moore B.S."/>
        </authorList>
    </citation>
    <scope>NUCLEOTIDE SEQUENCE [LARGE SCALE GENOMIC DNA]</scope>
    <source>
        <strain evidence="2 3">12B1</strain>
    </source>
</reference>
<evidence type="ECO:0000256" key="1">
    <source>
        <dbReference type="SAM" id="MobiDB-lite"/>
    </source>
</evidence>
<dbReference type="Proteomes" id="UP001515480">
    <property type="component" value="Unassembled WGS sequence"/>
</dbReference>
<organism evidence="2 3">
    <name type="scientific">Prymnesium parvum</name>
    <name type="common">Toxic golden alga</name>
    <dbReference type="NCBI Taxonomy" id="97485"/>
    <lineage>
        <taxon>Eukaryota</taxon>
        <taxon>Haptista</taxon>
        <taxon>Haptophyta</taxon>
        <taxon>Prymnesiophyceae</taxon>
        <taxon>Prymnesiales</taxon>
        <taxon>Prymnesiaceae</taxon>
        <taxon>Prymnesium</taxon>
    </lineage>
</organism>
<keyword evidence="3" id="KW-1185">Reference proteome</keyword>
<dbReference type="AlphaFoldDB" id="A0AB34K5S5"/>
<evidence type="ECO:0000313" key="2">
    <source>
        <dbReference type="EMBL" id="KAL1528712.1"/>
    </source>
</evidence>
<feature type="region of interest" description="Disordered" evidence="1">
    <location>
        <begin position="1"/>
        <end position="26"/>
    </location>
</feature>
<sequence>MVAMLAKAEKEMEETAATAQAKKSVSTKLEKRAMKQRIVVLLAKIAMVATLTKVDEAIGETAATTQTEESASTRLEERVTLATPTKMQGLIWTPVSAMEQ</sequence>
<dbReference type="EMBL" id="JBGBPQ010000002">
    <property type="protein sequence ID" value="KAL1528712.1"/>
    <property type="molecule type" value="Genomic_DNA"/>
</dbReference>
<protein>
    <submittedName>
        <fullName evidence="2">Uncharacterized protein</fullName>
    </submittedName>
</protein>
<comment type="caution">
    <text evidence="2">The sequence shown here is derived from an EMBL/GenBank/DDBJ whole genome shotgun (WGS) entry which is preliminary data.</text>
</comment>
<accession>A0AB34K5S5</accession>
<evidence type="ECO:0000313" key="3">
    <source>
        <dbReference type="Proteomes" id="UP001515480"/>
    </source>
</evidence>
<gene>
    <name evidence="2" type="ORF">AB1Y20_010045</name>
</gene>
<name>A0AB34K5S5_PRYPA</name>